<feature type="compositionally biased region" description="Low complexity" evidence="1">
    <location>
        <begin position="200"/>
        <end position="229"/>
    </location>
</feature>
<feature type="compositionally biased region" description="Basic and acidic residues" evidence="1">
    <location>
        <begin position="10"/>
        <end position="25"/>
    </location>
</feature>
<gene>
    <name evidence="3" type="ORF">EDD34_2379</name>
</gene>
<keyword evidence="4" id="KW-1185">Reference proteome</keyword>
<comment type="caution">
    <text evidence="3">The sequence shown here is derived from an EMBL/GenBank/DDBJ whole genome shotgun (WGS) entry which is preliminary data.</text>
</comment>
<organism evidence="3 4">
    <name type="scientific">Myceligenerans xiligouense</name>
    <dbReference type="NCBI Taxonomy" id="253184"/>
    <lineage>
        <taxon>Bacteria</taxon>
        <taxon>Bacillati</taxon>
        <taxon>Actinomycetota</taxon>
        <taxon>Actinomycetes</taxon>
        <taxon>Micrococcales</taxon>
        <taxon>Promicromonosporaceae</taxon>
        <taxon>Myceligenerans</taxon>
    </lineage>
</organism>
<protein>
    <submittedName>
        <fullName evidence="3">Uncharacterized protein</fullName>
    </submittedName>
</protein>
<keyword evidence="2" id="KW-0472">Membrane</keyword>
<accession>A0A3N4YQV5</accession>
<reference evidence="3 4" key="1">
    <citation type="submission" date="2018-11" db="EMBL/GenBank/DDBJ databases">
        <title>Sequencing the genomes of 1000 actinobacteria strains.</title>
        <authorList>
            <person name="Klenk H.-P."/>
        </authorList>
    </citation>
    <scope>NUCLEOTIDE SEQUENCE [LARGE SCALE GENOMIC DNA]</scope>
    <source>
        <strain evidence="3 4">DSM 15700</strain>
    </source>
</reference>
<evidence type="ECO:0000313" key="4">
    <source>
        <dbReference type="Proteomes" id="UP000280501"/>
    </source>
</evidence>
<evidence type="ECO:0000256" key="1">
    <source>
        <dbReference type="SAM" id="MobiDB-lite"/>
    </source>
</evidence>
<feature type="compositionally biased region" description="Acidic residues" evidence="1">
    <location>
        <begin position="259"/>
        <end position="268"/>
    </location>
</feature>
<dbReference type="Proteomes" id="UP000280501">
    <property type="component" value="Unassembled WGS sequence"/>
</dbReference>
<feature type="compositionally biased region" description="Pro residues" evidence="1">
    <location>
        <begin position="269"/>
        <end position="299"/>
    </location>
</feature>
<feature type="region of interest" description="Disordered" evidence="1">
    <location>
        <begin position="200"/>
        <end position="299"/>
    </location>
</feature>
<evidence type="ECO:0000256" key="2">
    <source>
        <dbReference type="SAM" id="Phobius"/>
    </source>
</evidence>
<keyword evidence="2" id="KW-0812">Transmembrane</keyword>
<name>A0A3N4YQV5_9MICO</name>
<dbReference type="EMBL" id="RKQZ01000001">
    <property type="protein sequence ID" value="RPF21744.1"/>
    <property type="molecule type" value="Genomic_DNA"/>
</dbReference>
<keyword evidence="2" id="KW-1133">Transmembrane helix</keyword>
<proteinExistence type="predicted"/>
<sequence length="299" mass="29225">MLIVPGMEEQGEHREIRTSAPEGEKKARRRRPVIATGVSALVTALVCGGGLALAGRGGDPAPAAGAAVSPLPIPMIMSVDDLEGVDPQDLPGGLERSTARLAEAVRAGEQVYEAARPTAAPRALERLRAALDEATAALEEEPARDATAKQQTKRLRTLDGLRTKILDAAARITAVRTVPGSELPPGTTTAVVAPDDAVVPAEDGAVGPAGEASGGDTVSADGSDGSDGSDAGGSTGSGDSGGSNSGGSGGSGGAGDGGDPGDDGDDDPVIPPPPTRSPAPAPSPPPSSPAPSPSPSGSA</sequence>
<dbReference type="AlphaFoldDB" id="A0A3N4YQV5"/>
<feature type="compositionally biased region" description="Gly residues" evidence="1">
    <location>
        <begin position="230"/>
        <end position="258"/>
    </location>
</feature>
<feature type="transmembrane region" description="Helical" evidence="2">
    <location>
        <begin position="33"/>
        <end position="54"/>
    </location>
</feature>
<feature type="region of interest" description="Disordered" evidence="1">
    <location>
        <begin position="1"/>
        <end position="30"/>
    </location>
</feature>
<evidence type="ECO:0000313" key="3">
    <source>
        <dbReference type="EMBL" id="RPF21744.1"/>
    </source>
</evidence>